<comment type="caution">
    <text evidence="8">The sequence shown here is derived from an EMBL/GenBank/DDBJ whole genome shotgun (WGS) entry which is preliminary data.</text>
</comment>
<evidence type="ECO:0000256" key="7">
    <source>
        <dbReference type="SAM" id="Phobius"/>
    </source>
</evidence>
<reference evidence="8 9" key="2">
    <citation type="submission" date="2017-02" db="EMBL/GenBank/DDBJ databases">
        <title>A genome survey and senescence transcriptome analysis in Lentinula edodes.</title>
        <authorList>
            <person name="Sakamoto Y."/>
            <person name="Nakade K."/>
            <person name="Sato S."/>
            <person name="Yoshida Y."/>
            <person name="Miyazaki K."/>
            <person name="Natsume S."/>
            <person name="Konno N."/>
        </authorList>
    </citation>
    <scope>NUCLEOTIDE SEQUENCE [LARGE SCALE GENOMIC DNA]</scope>
    <source>
        <strain evidence="8 9">NBRC 111202</strain>
    </source>
</reference>
<proteinExistence type="inferred from homology"/>
<evidence type="ECO:0000256" key="1">
    <source>
        <dbReference type="ARBA" id="ARBA00007387"/>
    </source>
</evidence>
<evidence type="ECO:0000256" key="5">
    <source>
        <dbReference type="ARBA" id="ARBA00023242"/>
    </source>
</evidence>
<evidence type="ECO:0000256" key="6">
    <source>
        <dbReference type="ARBA" id="ARBA00034303"/>
    </source>
</evidence>
<name>A0A1Q3ENV8_LENED</name>
<dbReference type="InterPro" id="IPR008547">
    <property type="entry name" value="DUF829_TMEM53"/>
</dbReference>
<evidence type="ECO:0000256" key="4">
    <source>
        <dbReference type="ARBA" id="ARBA00023136"/>
    </source>
</evidence>
<comment type="similarity">
    <text evidence="1">Belongs to the TMEM53 family.</text>
</comment>
<reference evidence="8 9" key="1">
    <citation type="submission" date="2016-08" db="EMBL/GenBank/DDBJ databases">
        <authorList>
            <consortium name="Lentinula edodes genome sequencing consortium"/>
            <person name="Sakamoto Y."/>
            <person name="Nakade K."/>
            <person name="Sato S."/>
            <person name="Yoshida Y."/>
            <person name="Miyazaki K."/>
            <person name="Natsume S."/>
            <person name="Konno N."/>
        </authorList>
    </citation>
    <scope>NUCLEOTIDE SEQUENCE [LARGE SCALE GENOMIC DNA]</scope>
    <source>
        <strain evidence="8 9">NBRC 111202</strain>
    </source>
</reference>
<keyword evidence="9" id="KW-1185">Reference proteome</keyword>
<feature type="transmembrane region" description="Helical" evidence="7">
    <location>
        <begin position="202"/>
        <end position="221"/>
    </location>
</feature>
<accession>A0A1Q3ENV8</accession>
<dbReference type="GO" id="GO:0005640">
    <property type="term" value="C:nuclear outer membrane"/>
    <property type="evidence" value="ECO:0007669"/>
    <property type="project" value="UniProtKB-SubCell"/>
</dbReference>
<keyword evidence="4 7" id="KW-0472">Membrane</keyword>
<dbReference type="Proteomes" id="UP000188533">
    <property type="component" value="Unassembled WGS sequence"/>
</dbReference>
<dbReference type="InterPro" id="IPR029058">
    <property type="entry name" value="AB_hydrolase_fold"/>
</dbReference>
<organism evidence="8 9">
    <name type="scientific">Lentinula edodes</name>
    <name type="common">Shiitake mushroom</name>
    <name type="synonym">Lentinus edodes</name>
    <dbReference type="NCBI Taxonomy" id="5353"/>
    <lineage>
        <taxon>Eukaryota</taxon>
        <taxon>Fungi</taxon>
        <taxon>Dikarya</taxon>
        <taxon>Basidiomycota</taxon>
        <taxon>Agaricomycotina</taxon>
        <taxon>Agaricomycetes</taxon>
        <taxon>Agaricomycetidae</taxon>
        <taxon>Agaricales</taxon>
        <taxon>Marasmiineae</taxon>
        <taxon>Omphalotaceae</taxon>
        <taxon>Lentinula</taxon>
    </lineage>
</organism>
<evidence type="ECO:0000256" key="3">
    <source>
        <dbReference type="ARBA" id="ARBA00022989"/>
    </source>
</evidence>
<evidence type="ECO:0000256" key="2">
    <source>
        <dbReference type="ARBA" id="ARBA00022692"/>
    </source>
</evidence>
<dbReference type="Gene3D" id="3.40.50.1820">
    <property type="entry name" value="alpha/beta hydrolase"/>
    <property type="match status" value="1"/>
</dbReference>
<gene>
    <name evidence="8" type="ORF">LENED_010983</name>
</gene>
<dbReference type="SUPFAM" id="SSF53474">
    <property type="entry name" value="alpha/beta-Hydrolases"/>
    <property type="match status" value="1"/>
</dbReference>
<dbReference type="AlphaFoldDB" id="A0A1Q3ENV8"/>
<keyword evidence="3 7" id="KW-1133">Transmembrane helix</keyword>
<keyword evidence="2 7" id="KW-0812">Transmembrane</keyword>
<comment type="subcellular location">
    <subcellularLocation>
        <location evidence="6">Nucleus outer membrane</location>
        <topology evidence="6">Single-pass membrane protein</topology>
    </subcellularLocation>
</comment>
<evidence type="ECO:0000313" key="8">
    <source>
        <dbReference type="EMBL" id="GAW08875.1"/>
    </source>
</evidence>
<sequence length="343" mass="38720">MALGKSSPQITLSSTLQRAGLVPIGNGIYLRREIPPSKSFSDATIYTKSSNPLLREPNIILVFGWMGAKLPHIFKYTKVYEDMYPNATQIIVQSEPHFFWSSKRTRMNNLVPVAEVLEAHGCTRQESPRDGNSPRILVHSFSNGGGLQMYTLGNLLRARSGSSSSSRRPSPHVSAVVIDSCPGNASFRGAIQAFTAALPKNSLLRIPVIIFITLLYGFGIIRHRVFGVKPIFERLKEGLLRKGSEGGILPWMTEKTPRMYICSKKDELIPVEQVEEHVKEARHRGLNAKIVVYEDTPHVAHARRYPEQYWGAYKMIYIVEMRCKDRTKQKCNQELASLLRRLV</sequence>
<protein>
    <submittedName>
        <fullName evidence="8">Indole-diterpene biosynthesis protein</fullName>
    </submittedName>
</protein>
<evidence type="ECO:0000313" key="9">
    <source>
        <dbReference type="Proteomes" id="UP000188533"/>
    </source>
</evidence>
<dbReference type="PANTHER" id="PTHR12265">
    <property type="entry name" value="TRANSMEMBRANE PROTEIN 53"/>
    <property type="match status" value="1"/>
</dbReference>
<keyword evidence="5" id="KW-0539">Nucleus</keyword>
<dbReference type="PANTHER" id="PTHR12265:SF30">
    <property type="entry name" value="TRANSMEMBRANE PROTEIN 53"/>
    <property type="match status" value="1"/>
</dbReference>
<dbReference type="EMBL" id="BDGU01000822">
    <property type="protein sequence ID" value="GAW08875.1"/>
    <property type="molecule type" value="Genomic_DNA"/>
</dbReference>
<dbReference type="Pfam" id="PF05705">
    <property type="entry name" value="DUF829"/>
    <property type="match status" value="1"/>
</dbReference>